<dbReference type="PANTHER" id="PTHR43199:SF1">
    <property type="entry name" value="GLUTATHIONE HYDROLASE PROENZYME"/>
    <property type="match status" value="1"/>
</dbReference>
<evidence type="ECO:0000256" key="5">
    <source>
        <dbReference type="SAM" id="Phobius"/>
    </source>
</evidence>
<keyword evidence="2 6" id="KW-0808">Transferase</keyword>
<dbReference type="Proteomes" id="UP001348492">
    <property type="component" value="Chromosome"/>
</dbReference>
<dbReference type="PANTHER" id="PTHR43199">
    <property type="entry name" value="GLUTATHIONE HYDROLASE"/>
    <property type="match status" value="1"/>
</dbReference>
<dbReference type="RefSeq" id="WP_018591480.1">
    <property type="nucleotide sequence ID" value="NZ_CP117523.1"/>
</dbReference>
<dbReference type="EMBL" id="CP117523">
    <property type="protein sequence ID" value="WWD84833.1"/>
    <property type="molecule type" value="Genomic_DNA"/>
</dbReference>
<feature type="transmembrane region" description="Helical" evidence="5">
    <location>
        <begin position="21"/>
        <end position="39"/>
    </location>
</feature>
<dbReference type="InterPro" id="IPR043137">
    <property type="entry name" value="GGT_ssub_C"/>
</dbReference>
<comment type="similarity">
    <text evidence="1">Belongs to the gamma-glutamyltransferase family.</text>
</comment>
<sequence length="541" mass="59204">MSKKYSKNKKMKTKKKRIKSLKILAVFILIISIVGGFYIKKNLLNNNSLSKINSKYSYSISTSNELATQVGEEILAKGGNAVDAAVAVAYALGVVEPYGSGIGGGGGMLIYNPSSDEYKFYDYKDVAPLSQSTKKSNIGVPGFVAGMEKVSQDYGSMEFKDLIQPSIDLAKNGFKVDEELEKVINVYSATLMNNSAYVNNGQLIKKGENLVQKDLAETLEYIKSNGAKGFYEDVIATNVSKKSALTVDDMKSYKVDVVEPVSGEFNGYHVVSAPAPFSGATLIQTMEIIEQLAKDKDLDLKDANDYLDTLNTATDLSTYERVKKIGDPDFVNIDYKTMTSESNIKSLINMGNVKYQDDEESESTTHFSIVDKNGMVVSSTNTLGHFFGSETLVDGFYLNGTMSNFSKGGINKYAPGKKPRTFTSPTIVKKGDNFTLAIGTPGGNRIVKVLVPVLVDKLYFEKDLQESINKNRVTFYSKGTILAEDNENRESIIDISTTKYPVIKSTDNLYFGAVQAAGIENGKYIGASDIRRPGKVSISNK</sequence>
<keyword evidence="5" id="KW-1133">Transmembrane helix</keyword>
<dbReference type="GO" id="GO:0016746">
    <property type="term" value="F:acyltransferase activity"/>
    <property type="evidence" value="ECO:0007669"/>
    <property type="project" value="UniProtKB-KW"/>
</dbReference>
<keyword evidence="3" id="KW-0378">Hydrolase</keyword>
<dbReference type="SUPFAM" id="SSF56235">
    <property type="entry name" value="N-terminal nucleophile aminohydrolases (Ntn hydrolases)"/>
    <property type="match status" value="1"/>
</dbReference>
<keyword evidence="7" id="KW-1185">Reference proteome</keyword>
<evidence type="ECO:0000256" key="2">
    <source>
        <dbReference type="ARBA" id="ARBA00022679"/>
    </source>
</evidence>
<gene>
    <name evidence="6" type="primary">capD</name>
    <name evidence="6" type="ORF">TEGL_32770</name>
</gene>
<evidence type="ECO:0000313" key="6">
    <source>
        <dbReference type="EMBL" id="WWD84833.1"/>
    </source>
</evidence>
<name>A0ABZ2EZ06_9FIRM</name>
<dbReference type="Pfam" id="PF01019">
    <property type="entry name" value="G_glu_transpept"/>
    <property type="match status" value="1"/>
</dbReference>
<proteinExistence type="inferred from homology"/>
<dbReference type="EC" id="2.3.2.-" evidence="6"/>
<organism evidence="6 7">
    <name type="scientific">Terrisporobacter glycolicus ATCC 14880 = DSM 1288</name>
    <dbReference type="NCBI Taxonomy" id="1121315"/>
    <lineage>
        <taxon>Bacteria</taxon>
        <taxon>Bacillati</taxon>
        <taxon>Bacillota</taxon>
        <taxon>Clostridia</taxon>
        <taxon>Peptostreptococcales</taxon>
        <taxon>Peptostreptococcaceae</taxon>
        <taxon>Terrisporobacter</taxon>
    </lineage>
</organism>
<evidence type="ECO:0000256" key="3">
    <source>
        <dbReference type="ARBA" id="ARBA00022801"/>
    </source>
</evidence>
<evidence type="ECO:0000256" key="1">
    <source>
        <dbReference type="ARBA" id="ARBA00009381"/>
    </source>
</evidence>
<keyword evidence="5" id="KW-0472">Membrane</keyword>
<reference evidence="6 7" key="1">
    <citation type="journal article" date="2023" name="PLoS ONE">
        <title>Genome-based metabolic and phylogenomic analysis of three Terrisporobacter species.</title>
        <authorList>
            <person name="Boer T."/>
            <person name="Bengelsdorf F.R."/>
            <person name="Bomeke M."/>
            <person name="Daniel R."/>
            <person name="Poehlein A."/>
        </authorList>
    </citation>
    <scope>NUCLEOTIDE SEQUENCE [LARGE SCALE GENOMIC DNA]</scope>
    <source>
        <strain evidence="6 7">DSM 1288</strain>
    </source>
</reference>
<keyword evidence="5" id="KW-0812">Transmembrane</keyword>
<dbReference type="Gene3D" id="3.60.20.40">
    <property type="match status" value="1"/>
</dbReference>
<dbReference type="InterPro" id="IPR029055">
    <property type="entry name" value="Ntn_hydrolases_N"/>
</dbReference>
<keyword evidence="6" id="KW-0012">Acyltransferase</keyword>
<evidence type="ECO:0000313" key="7">
    <source>
        <dbReference type="Proteomes" id="UP001348492"/>
    </source>
</evidence>
<protein>
    <submittedName>
        <fullName evidence="6">Capsule biosynthesis protein CapD proenzyme</fullName>
        <ecNumber evidence="6">2.3.2.-</ecNumber>
    </submittedName>
</protein>
<dbReference type="InterPro" id="IPR051792">
    <property type="entry name" value="GGT_bact"/>
</dbReference>
<evidence type="ECO:0000256" key="4">
    <source>
        <dbReference type="ARBA" id="ARBA00023145"/>
    </source>
</evidence>
<keyword evidence="4" id="KW-0865">Zymogen</keyword>
<dbReference type="PRINTS" id="PR01210">
    <property type="entry name" value="GGTRANSPTASE"/>
</dbReference>
<accession>A0ABZ2EZ06</accession>
<dbReference type="Gene3D" id="1.10.246.230">
    <property type="match status" value="1"/>
</dbReference>